<keyword evidence="19" id="KW-1185">Reference proteome</keyword>
<feature type="region of interest" description="Disordered" evidence="14">
    <location>
        <begin position="451"/>
        <end position="504"/>
    </location>
</feature>
<proteinExistence type="inferred from homology"/>
<dbReference type="OrthoDB" id="5876800at2759"/>
<feature type="compositionally biased region" description="Basic residues" evidence="14">
    <location>
        <begin position="462"/>
        <end position="475"/>
    </location>
</feature>
<feature type="compositionally biased region" description="Low complexity" evidence="14">
    <location>
        <begin position="875"/>
        <end position="887"/>
    </location>
</feature>
<feature type="compositionally biased region" description="Basic residues" evidence="14">
    <location>
        <begin position="858"/>
        <end position="867"/>
    </location>
</feature>
<dbReference type="OMA" id="EQCYSTT"/>
<evidence type="ECO:0000256" key="5">
    <source>
        <dbReference type="ARBA" id="ARBA00022833"/>
    </source>
</evidence>
<dbReference type="Gene3D" id="1.20.58.1360">
    <property type="match status" value="1"/>
</dbReference>
<dbReference type="HOGENOM" id="CLU_003540_2_0_1"/>
<dbReference type="PROSITE" id="PS01359">
    <property type="entry name" value="ZF_PHD_1"/>
    <property type="match status" value="1"/>
</dbReference>
<name>R7VGP6_CAPTE</name>
<evidence type="ECO:0000313" key="19">
    <source>
        <dbReference type="Proteomes" id="UP000014760"/>
    </source>
</evidence>
<reference evidence="18" key="3">
    <citation type="submission" date="2015-06" db="UniProtKB">
        <authorList>
            <consortium name="EnsemblMetazoa"/>
        </authorList>
    </citation>
    <scope>IDENTIFICATION</scope>
</reference>
<dbReference type="PROSITE" id="PS50016">
    <property type="entry name" value="ZF_PHD_2"/>
    <property type="match status" value="1"/>
</dbReference>
<gene>
    <name evidence="17" type="ORF">CAPTEDRAFT_225898</name>
</gene>
<feature type="region of interest" description="Disordered" evidence="14">
    <location>
        <begin position="573"/>
        <end position="600"/>
    </location>
</feature>
<keyword evidence="9" id="KW-0408">Iron</keyword>
<evidence type="ECO:0000256" key="13">
    <source>
        <dbReference type="PROSITE-ProRule" id="PRU00146"/>
    </source>
</evidence>
<comment type="similarity">
    <text evidence="2">Belongs to the JHDM1 histone demethylase family. JHDM1D subfamily.</text>
</comment>
<dbReference type="InterPro" id="IPR003347">
    <property type="entry name" value="JmjC_dom"/>
</dbReference>
<dbReference type="SMART" id="SM00558">
    <property type="entry name" value="JmjC"/>
    <property type="match status" value="1"/>
</dbReference>
<dbReference type="InterPro" id="IPR019787">
    <property type="entry name" value="Znf_PHD-finger"/>
</dbReference>
<evidence type="ECO:0000256" key="7">
    <source>
        <dbReference type="ARBA" id="ARBA00022964"/>
    </source>
</evidence>
<accession>R7VGP6</accession>
<evidence type="ECO:0000259" key="15">
    <source>
        <dbReference type="PROSITE" id="PS50016"/>
    </source>
</evidence>
<dbReference type="Pfam" id="PF17811">
    <property type="entry name" value="JHD"/>
    <property type="match status" value="1"/>
</dbReference>
<evidence type="ECO:0000313" key="18">
    <source>
        <dbReference type="EnsemblMetazoa" id="CapteP225898"/>
    </source>
</evidence>
<feature type="compositionally biased region" description="Basic and acidic residues" evidence="14">
    <location>
        <begin position="486"/>
        <end position="498"/>
    </location>
</feature>
<dbReference type="CDD" id="cd15554">
    <property type="entry name" value="PHD_PHF2_like"/>
    <property type="match status" value="1"/>
</dbReference>
<keyword evidence="4 13" id="KW-0863">Zinc-finger</keyword>
<dbReference type="GO" id="GO:0006325">
    <property type="term" value="P:chromatin organization"/>
    <property type="evidence" value="ECO:0007669"/>
    <property type="project" value="UniProtKB-KW"/>
</dbReference>
<keyword evidence="6" id="KW-0156">Chromatin regulator</keyword>
<keyword evidence="10" id="KW-0805">Transcription regulation</keyword>
<evidence type="ECO:0000256" key="8">
    <source>
        <dbReference type="ARBA" id="ARBA00023002"/>
    </source>
</evidence>
<comment type="subcellular location">
    <subcellularLocation>
        <location evidence="1">Nucleus</location>
    </subcellularLocation>
</comment>
<keyword evidence="8" id="KW-0560">Oxidoreductase</keyword>
<dbReference type="Pfam" id="PF00628">
    <property type="entry name" value="PHD"/>
    <property type="match status" value="1"/>
</dbReference>
<sequence>MATKETLYCICRRSYEEEQFMIECDKCKDWFHGSCVGIHEHQASDIETYHCPNCQPVYGPLVLKKRRNVHRHDYSETDDRGIKAVQTGTAMFLQELKNRAFAPADHIPIGRLKGHEVCIEYLEEQGGFTVPILVDRTDGLDLKLPPPTFSIQDVENHVGSMREIDVIDVAKQEDYKMLMREWTEYYNSPNRNKIFNVISLEFSNTKLADLVEPPRIVKELSWVSNFWPSESPSEEPMFCRPEVQRYCLMGVKDSFTDFHIDFGGTSVWYHVLRGEKVFYMIRPTPANLTLYERWLSSSNQSELFFGDQVDVCYKCTIRQGQTVFIPTGWIHAVLTPIDSLVFGGNFLHSFNIDLQIQIYQIEKRCETSSKYLFPNYETLHWYAAKYVLDFLKDYNEDGKIAPVYLISGAKALVTSLKSWTHRKDHVKNSVPETIQYGRLLKELQKEIRRMTGSPVRAEIPQKAKKKEKNKKKVKKGGGVGGGGGGGKEEAAEKVDDKQPPPFRIKIPRNTQQLHKTDDDLDDLKVTLKVKGLLGSQSSLSHDECCDDDEKRRLKFKVEKEESVDVSGSIYDFRDSDEEFNPMKKEKKDPEEEAKHLGEESGLKLRVSQGQIINHLSNRRAPSVRGSFDVHGAAIPGVHSGSSEDEAEQQGLVVDDPKGNSTLKPGSLRMKLSSTMLFKGVILVICNFYAVVRSEAEGKSSEKSGSIADILEASGYGADDFKLADGQASPSMRDAIGGLLSMSCLGANSSSSSLSAAERAKVAQQKNRKVLYSKETCERMPTCFKDEEYVYPTLDVSDNEADHVFKPRGRLKKDETWNPKAKLTPNCPKMERPARDNARRESVESGLAAAAAKLADKPRPKRQYIRKKPRDERRSSVVSDDGSPDGSSLTIDTGEGTSKRPGAAPSSTCKSKKPRKGMATAKQRLGKILKIHKFTF</sequence>
<dbReference type="FunFam" id="3.30.40.10:FF:000193">
    <property type="entry name" value="lysine-specific demethylase PHF2 isoform X1"/>
    <property type="match status" value="1"/>
</dbReference>
<evidence type="ECO:0000256" key="1">
    <source>
        <dbReference type="ARBA" id="ARBA00004123"/>
    </source>
</evidence>
<evidence type="ECO:0000256" key="3">
    <source>
        <dbReference type="ARBA" id="ARBA00022723"/>
    </source>
</evidence>
<evidence type="ECO:0000313" key="17">
    <source>
        <dbReference type="EMBL" id="ELU14865.1"/>
    </source>
</evidence>
<reference evidence="17 19" key="2">
    <citation type="journal article" date="2013" name="Nature">
        <title>Insights into bilaterian evolution from three spiralian genomes.</title>
        <authorList>
            <person name="Simakov O."/>
            <person name="Marletaz F."/>
            <person name="Cho S.J."/>
            <person name="Edsinger-Gonzales E."/>
            <person name="Havlak P."/>
            <person name="Hellsten U."/>
            <person name="Kuo D.H."/>
            <person name="Larsson T."/>
            <person name="Lv J."/>
            <person name="Arendt D."/>
            <person name="Savage R."/>
            <person name="Osoegawa K."/>
            <person name="de Jong P."/>
            <person name="Grimwood J."/>
            <person name="Chapman J.A."/>
            <person name="Shapiro H."/>
            <person name="Aerts A."/>
            <person name="Otillar R.P."/>
            <person name="Terry A.Y."/>
            <person name="Boore J.L."/>
            <person name="Grigoriev I.V."/>
            <person name="Lindberg D.R."/>
            <person name="Seaver E.C."/>
            <person name="Weisblat D.A."/>
            <person name="Putnam N.H."/>
            <person name="Rokhsar D.S."/>
        </authorList>
    </citation>
    <scope>NUCLEOTIDE SEQUENCE</scope>
    <source>
        <strain evidence="17 19">I ESC-2004</strain>
    </source>
</reference>
<evidence type="ECO:0000256" key="2">
    <source>
        <dbReference type="ARBA" id="ARBA00006942"/>
    </source>
</evidence>
<evidence type="ECO:0000256" key="6">
    <source>
        <dbReference type="ARBA" id="ARBA00022853"/>
    </source>
</evidence>
<dbReference type="PROSITE" id="PS51184">
    <property type="entry name" value="JMJC"/>
    <property type="match status" value="1"/>
</dbReference>
<dbReference type="SMART" id="SM00249">
    <property type="entry name" value="PHD"/>
    <property type="match status" value="1"/>
</dbReference>
<feature type="domain" description="PHD-type" evidence="15">
    <location>
        <begin position="6"/>
        <end position="57"/>
    </location>
</feature>
<keyword evidence="11" id="KW-0804">Transcription</keyword>
<dbReference type="AlphaFoldDB" id="R7VGP6"/>
<evidence type="ECO:0000256" key="4">
    <source>
        <dbReference type="ARBA" id="ARBA00022771"/>
    </source>
</evidence>
<dbReference type="SUPFAM" id="SSF51197">
    <property type="entry name" value="Clavaminate synthase-like"/>
    <property type="match status" value="1"/>
</dbReference>
<dbReference type="Gene3D" id="2.60.120.650">
    <property type="entry name" value="Cupin"/>
    <property type="match status" value="1"/>
</dbReference>
<keyword evidence="7" id="KW-0223">Dioxygenase</keyword>
<dbReference type="Pfam" id="PF02373">
    <property type="entry name" value="JmjC"/>
    <property type="match status" value="1"/>
</dbReference>
<dbReference type="GO" id="GO:0051213">
    <property type="term" value="F:dioxygenase activity"/>
    <property type="evidence" value="ECO:0007669"/>
    <property type="project" value="UniProtKB-KW"/>
</dbReference>
<dbReference type="InterPro" id="IPR041070">
    <property type="entry name" value="JHD"/>
</dbReference>
<keyword evidence="12" id="KW-0539">Nucleus</keyword>
<evidence type="ECO:0000256" key="12">
    <source>
        <dbReference type="ARBA" id="ARBA00023242"/>
    </source>
</evidence>
<dbReference type="Proteomes" id="UP000014760">
    <property type="component" value="Unassembled WGS sequence"/>
</dbReference>
<dbReference type="PANTHER" id="PTHR23123">
    <property type="entry name" value="PHD/F-BOX CONTAINING PROTEIN"/>
    <property type="match status" value="1"/>
</dbReference>
<evidence type="ECO:0000256" key="10">
    <source>
        <dbReference type="ARBA" id="ARBA00023015"/>
    </source>
</evidence>
<dbReference type="EnsemblMetazoa" id="CapteT225898">
    <property type="protein sequence ID" value="CapteP225898"/>
    <property type="gene ID" value="CapteG225898"/>
</dbReference>
<feature type="compositionally biased region" description="Basic and acidic residues" evidence="14">
    <location>
        <begin position="580"/>
        <end position="600"/>
    </location>
</feature>
<evidence type="ECO:0000256" key="11">
    <source>
        <dbReference type="ARBA" id="ARBA00023163"/>
    </source>
</evidence>
<feature type="domain" description="JmjC" evidence="16">
    <location>
        <begin position="202"/>
        <end position="363"/>
    </location>
</feature>
<evidence type="ECO:0000259" key="16">
    <source>
        <dbReference type="PROSITE" id="PS51184"/>
    </source>
</evidence>
<feature type="compositionally biased region" description="Basic and acidic residues" evidence="14">
    <location>
        <begin position="828"/>
        <end position="842"/>
    </location>
</feature>
<feature type="region of interest" description="Disordered" evidence="14">
    <location>
        <begin position="814"/>
        <end position="923"/>
    </location>
</feature>
<dbReference type="InterPro" id="IPR001965">
    <property type="entry name" value="Znf_PHD"/>
</dbReference>
<evidence type="ECO:0000256" key="14">
    <source>
        <dbReference type="SAM" id="MobiDB-lite"/>
    </source>
</evidence>
<dbReference type="GO" id="GO:0005634">
    <property type="term" value="C:nucleus"/>
    <property type="evidence" value="ECO:0007669"/>
    <property type="project" value="UniProtKB-SubCell"/>
</dbReference>
<feature type="compositionally biased region" description="Gly residues" evidence="14">
    <location>
        <begin position="476"/>
        <end position="485"/>
    </location>
</feature>
<feature type="region of interest" description="Disordered" evidence="14">
    <location>
        <begin position="629"/>
        <end position="648"/>
    </location>
</feature>
<dbReference type="InterPro" id="IPR011011">
    <property type="entry name" value="Znf_FYVE_PHD"/>
</dbReference>
<evidence type="ECO:0000256" key="9">
    <source>
        <dbReference type="ARBA" id="ARBA00023004"/>
    </source>
</evidence>
<organism evidence="17">
    <name type="scientific">Capitella teleta</name>
    <name type="common">Polychaete worm</name>
    <dbReference type="NCBI Taxonomy" id="283909"/>
    <lineage>
        <taxon>Eukaryota</taxon>
        <taxon>Metazoa</taxon>
        <taxon>Spiralia</taxon>
        <taxon>Lophotrochozoa</taxon>
        <taxon>Annelida</taxon>
        <taxon>Polychaeta</taxon>
        <taxon>Sedentaria</taxon>
        <taxon>Scolecida</taxon>
        <taxon>Capitellidae</taxon>
        <taxon>Capitella</taxon>
    </lineage>
</organism>
<dbReference type="SUPFAM" id="SSF57903">
    <property type="entry name" value="FYVE/PHD zinc finger"/>
    <property type="match status" value="1"/>
</dbReference>
<dbReference type="EMBL" id="KB294243">
    <property type="protein sequence ID" value="ELU14865.1"/>
    <property type="molecule type" value="Genomic_DNA"/>
</dbReference>
<dbReference type="EMBL" id="AMQN01004718">
    <property type="status" value="NOT_ANNOTATED_CDS"/>
    <property type="molecule type" value="Genomic_DNA"/>
</dbReference>
<dbReference type="STRING" id="283909.R7VGP6"/>
<dbReference type="GO" id="GO:0008270">
    <property type="term" value="F:zinc ion binding"/>
    <property type="evidence" value="ECO:0007669"/>
    <property type="project" value="UniProtKB-KW"/>
</dbReference>
<dbReference type="InterPro" id="IPR019786">
    <property type="entry name" value="Zinc_finger_PHD-type_CS"/>
</dbReference>
<dbReference type="InterPro" id="IPR050690">
    <property type="entry name" value="JHDM1_Histone_Demethylase"/>
</dbReference>
<keyword evidence="3" id="KW-0479">Metal-binding</keyword>
<protein>
    <submittedName>
        <fullName evidence="17 18">Uncharacterized protein</fullName>
    </submittedName>
</protein>
<reference evidence="19" key="1">
    <citation type="submission" date="2012-12" db="EMBL/GenBank/DDBJ databases">
        <authorList>
            <person name="Hellsten U."/>
            <person name="Grimwood J."/>
            <person name="Chapman J.A."/>
            <person name="Shapiro H."/>
            <person name="Aerts A."/>
            <person name="Otillar R.P."/>
            <person name="Terry A.Y."/>
            <person name="Boore J.L."/>
            <person name="Simakov O."/>
            <person name="Marletaz F."/>
            <person name="Cho S.-J."/>
            <person name="Edsinger-Gonzales E."/>
            <person name="Havlak P."/>
            <person name="Kuo D.-H."/>
            <person name="Larsson T."/>
            <person name="Lv J."/>
            <person name="Arendt D."/>
            <person name="Savage R."/>
            <person name="Osoegawa K."/>
            <person name="de Jong P."/>
            <person name="Lindberg D.R."/>
            <person name="Seaver E.C."/>
            <person name="Weisblat D.A."/>
            <person name="Putnam N.H."/>
            <person name="Grigoriev I.V."/>
            <person name="Rokhsar D.S."/>
        </authorList>
    </citation>
    <scope>NUCLEOTIDE SEQUENCE</scope>
    <source>
        <strain evidence="19">I ESC-2004</strain>
    </source>
</reference>
<keyword evidence="5" id="KW-0862">Zinc</keyword>